<dbReference type="GO" id="GO:0016020">
    <property type="term" value="C:membrane"/>
    <property type="evidence" value="ECO:0007669"/>
    <property type="project" value="UniProtKB-SubCell"/>
</dbReference>
<name>A0AAE0L247_9CHLO</name>
<evidence type="ECO:0000313" key="10">
    <source>
        <dbReference type="EMBL" id="KAK3269087.1"/>
    </source>
</evidence>
<organism evidence="10 11">
    <name type="scientific">Cymbomonas tetramitiformis</name>
    <dbReference type="NCBI Taxonomy" id="36881"/>
    <lineage>
        <taxon>Eukaryota</taxon>
        <taxon>Viridiplantae</taxon>
        <taxon>Chlorophyta</taxon>
        <taxon>Pyramimonadophyceae</taxon>
        <taxon>Pyramimonadales</taxon>
        <taxon>Pyramimonadaceae</taxon>
        <taxon>Cymbomonas</taxon>
    </lineage>
</organism>
<dbReference type="SUPFAM" id="SSF103491">
    <property type="entry name" value="Preprotein translocase SecY subunit"/>
    <property type="match status" value="1"/>
</dbReference>
<evidence type="ECO:0000256" key="8">
    <source>
        <dbReference type="ARBA" id="ARBA00023136"/>
    </source>
</evidence>
<dbReference type="GO" id="GO:0015031">
    <property type="term" value="P:protein transport"/>
    <property type="evidence" value="ECO:0007669"/>
    <property type="project" value="UniProtKB-KW"/>
</dbReference>
<keyword evidence="11" id="KW-1185">Reference proteome</keyword>
<evidence type="ECO:0000256" key="3">
    <source>
        <dbReference type="ARBA" id="ARBA00022448"/>
    </source>
</evidence>
<comment type="caution">
    <text evidence="10">The sequence shown here is derived from an EMBL/GenBank/DDBJ whole genome shotgun (WGS) entry which is preliminary data.</text>
</comment>
<keyword evidence="5" id="KW-0653">Protein transport</keyword>
<dbReference type="EMBL" id="LGRX02011280">
    <property type="protein sequence ID" value="KAK3269087.1"/>
    <property type="molecule type" value="Genomic_DNA"/>
</dbReference>
<evidence type="ECO:0000256" key="5">
    <source>
        <dbReference type="ARBA" id="ARBA00022927"/>
    </source>
</evidence>
<reference evidence="10 11" key="1">
    <citation type="journal article" date="2015" name="Genome Biol. Evol.">
        <title>Comparative Genomics of a Bacterivorous Green Alga Reveals Evolutionary Causalities and Consequences of Phago-Mixotrophic Mode of Nutrition.</title>
        <authorList>
            <person name="Burns J.A."/>
            <person name="Paasch A."/>
            <person name="Narechania A."/>
            <person name="Kim E."/>
        </authorList>
    </citation>
    <scope>NUCLEOTIDE SEQUENCE [LARGE SCALE GENOMIC DNA]</scope>
    <source>
        <strain evidence="10 11">PLY_AMNH</strain>
    </source>
</reference>
<dbReference type="Gene3D" id="1.10.3370.10">
    <property type="entry name" value="SecY subunit domain"/>
    <property type="match status" value="1"/>
</dbReference>
<evidence type="ECO:0000256" key="9">
    <source>
        <dbReference type="SAM" id="Phobius"/>
    </source>
</evidence>
<sequence>FKLEGMYVGEVRHQRGYLACTSILVYMGEVLTELKLGNGTSLLIFVNIVSALPSSVGETIKTAQETDSYGGVSLFAAAFIAITMGVVYVQRDEGGKRREAGIN</sequence>
<comment type="subcellular location">
    <subcellularLocation>
        <location evidence="1">Membrane</location>
        <topology evidence="1">Multi-pass membrane protein</topology>
    </subcellularLocation>
</comment>
<protein>
    <submittedName>
        <fullName evidence="10">Uncharacterized protein</fullName>
    </submittedName>
</protein>
<evidence type="ECO:0000256" key="2">
    <source>
        <dbReference type="ARBA" id="ARBA00005751"/>
    </source>
</evidence>
<keyword evidence="8 9" id="KW-0472">Membrane</keyword>
<dbReference type="AlphaFoldDB" id="A0AAE0L247"/>
<dbReference type="PROSITE" id="PS00756">
    <property type="entry name" value="SECY_2"/>
    <property type="match status" value="1"/>
</dbReference>
<keyword evidence="6 9" id="KW-1133">Transmembrane helix</keyword>
<evidence type="ECO:0000256" key="4">
    <source>
        <dbReference type="ARBA" id="ARBA00022692"/>
    </source>
</evidence>
<dbReference type="InterPro" id="IPR030659">
    <property type="entry name" value="SecY_CS"/>
</dbReference>
<evidence type="ECO:0000256" key="1">
    <source>
        <dbReference type="ARBA" id="ARBA00004141"/>
    </source>
</evidence>
<evidence type="ECO:0000256" key="7">
    <source>
        <dbReference type="ARBA" id="ARBA00023010"/>
    </source>
</evidence>
<keyword evidence="4 9" id="KW-0812">Transmembrane</keyword>
<proteinExistence type="inferred from homology"/>
<keyword evidence="7" id="KW-0811">Translocation</keyword>
<evidence type="ECO:0000313" key="11">
    <source>
        <dbReference type="Proteomes" id="UP001190700"/>
    </source>
</evidence>
<dbReference type="Proteomes" id="UP001190700">
    <property type="component" value="Unassembled WGS sequence"/>
</dbReference>
<feature type="non-terminal residue" evidence="10">
    <location>
        <position position="1"/>
    </location>
</feature>
<gene>
    <name evidence="10" type="ORF">CYMTET_22448</name>
</gene>
<dbReference type="Pfam" id="PF00344">
    <property type="entry name" value="SecY"/>
    <property type="match status" value="1"/>
</dbReference>
<accession>A0AAE0L247</accession>
<evidence type="ECO:0000256" key="6">
    <source>
        <dbReference type="ARBA" id="ARBA00022989"/>
    </source>
</evidence>
<dbReference type="InterPro" id="IPR023201">
    <property type="entry name" value="SecY_dom_sf"/>
</dbReference>
<comment type="similarity">
    <text evidence="2">Belongs to the SecY/SEC61-alpha family.</text>
</comment>
<dbReference type="InterPro" id="IPR002208">
    <property type="entry name" value="SecY/SEC61-alpha"/>
</dbReference>
<keyword evidence="3" id="KW-0813">Transport</keyword>
<feature type="transmembrane region" description="Helical" evidence="9">
    <location>
        <begin position="68"/>
        <end position="89"/>
    </location>
</feature>